<evidence type="ECO:0000313" key="17">
    <source>
        <dbReference type="Proteomes" id="UP001642484"/>
    </source>
</evidence>
<feature type="transmembrane region" description="Helical" evidence="12">
    <location>
        <begin position="590"/>
        <end position="609"/>
    </location>
</feature>
<evidence type="ECO:0000256" key="7">
    <source>
        <dbReference type="ARBA" id="ARBA00022753"/>
    </source>
</evidence>
<evidence type="ECO:0000256" key="6">
    <source>
        <dbReference type="ARBA" id="ARBA00022692"/>
    </source>
</evidence>
<evidence type="ECO:0000256" key="10">
    <source>
        <dbReference type="ARBA" id="ARBA00023136"/>
    </source>
</evidence>
<dbReference type="InterPro" id="IPR006639">
    <property type="entry name" value="Preselin/SPP"/>
</dbReference>
<dbReference type="Pfam" id="PF02225">
    <property type="entry name" value="PA"/>
    <property type="match status" value="1"/>
</dbReference>
<name>A0ABP0PTU1_9DINO</name>
<keyword evidence="5 11" id="KW-0949">S-adenosyl-L-methionine</keyword>
<sequence>MAFLVPWTRASAAPSRLLGTGRLTATTTGRPSWSRRFGGATRGFARIDAYKHYYGKLKNQEGMLRDAARNEPYRAALERALRHRPNATVMDIGTGSGFLAMLAAKYGAKKVYAIEGSSEIARVASRLSRANGFAGILDVIPKHLEDITEEDVPLGSVDIIVSELFSHFLVGEVGLQVVTEAKRFLKPGGLILPSQARIKLSPFADPTLGAELRARHSFWQTTDFMGLDLSSALPFAEEQVRKELILDVVQPEQLLVPPDEAPEELLDLEGPEDPAHWDRMSFTLKFPSRSHDALIDGLCAWWDVIFADDQSDGTAPVLWTAPGKPNTVWAQCRFLLHKPLSAAKEDELKVVCELKSHKQRESYSVNMTLINETKKRSALVGPVELSNVYARHFAKAHPLGGLSEAERCVFHGFPQFLILLKAVEVYRQKDLRPEGALAEHAVKEPSSLAGTYVGIFAAFGDHPETNTEPVELEVFVPPSEDAIGCKSYQLPANSISLVRRGNCTFVEKARHAQDAGALGVLVAFDSDQVMEMGGSNQSKEDEQVKIWAVAIGETLGEKFYQQLGSSSLEQAKLVVSVTSYHPSPFNVSELILILTATALVAAGTFFSTADMRQTSFSSAIAPQTEEVQELDAWMAGGFCVMGSCVLVFLFFFMKYAIYFIMFAFCVGGALCLTQFISMCLYHYAVWSREKFVTLPGLGPISKAESLALVPSSLLALCWVILRNTHYAWPFQDIIGAGFLCWMQRTLRLPNLKIATILLVAMFFFDIYWVFISVHQFHQSVMVSVATGGGTGEAVPMLIRIPQFGDPLGGDRMLGFGDIALPGLLVSYLRRHDLLSHRRFFEGYFGPSLLGYFVGLCATIVALTIMKMGQPALLYLVPCTLGTTVLLASCRGELSLLWDGKVSRRPNEDPHSSDGGP</sequence>
<evidence type="ECO:0000256" key="11">
    <source>
        <dbReference type="PROSITE-ProRule" id="PRU01015"/>
    </source>
</evidence>
<feature type="transmembrane region" description="Helical" evidence="12">
    <location>
        <begin position="753"/>
        <end position="771"/>
    </location>
</feature>
<feature type="domain" description="Protein arginine N-methyltransferase" evidence="15">
    <location>
        <begin position="215"/>
        <end position="365"/>
    </location>
</feature>
<proteinExistence type="inferred from homology"/>
<dbReference type="SUPFAM" id="SSF52025">
    <property type="entry name" value="PA domain"/>
    <property type="match status" value="1"/>
</dbReference>
<dbReference type="PANTHER" id="PTHR12174:SF75">
    <property type="entry name" value="SIGNAL PEPTIDE PEPTIDASE-LIKE 2"/>
    <property type="match status" value="1"/>
</dbReference>
<feature type="transmembrane region" description="Helical" evidence="12">
    <location>
        <begin position="848"/>
        <end position="865"/>
    </location>
</feature>
<gene>
    <name evidence="16" type="ORF">CCMP2556_LOCUS38625</name>
</gene>
<evidence type="ECO:0000256" key="9">
    <source>
        <dbReference type="ARBA" id="ARBA00022989"/>
    </source>
</evidence>
<dbReference type="Pfam" id="PF22528">
    <property type="entry name" value="PRMT_C"/>
    <property type="match status" value="1"/>
</dbReference>
<keyword evidence="3 11" id="KW-0489">Methyltransferase</keyword>
<evidence type="ECO:0000256" key="12">
    <source>
        <dbReference type="SAM" id="Phobius"/>
    </source>
</evidence>
<evidence type="ECO:0000259" key="15">
    <source>
        <dbReference type="Pfam" id="PF22528"/>
    </source>
</evidence>
<evidence type="ECO:0000256" key="8">
    <source>
        <dbReference type="ARBA" id="ARBA00022801"/>
    </source>
</evidence>
<keyword evidence="6 12" id="KW-0812">Transmembrane</keyword>
<organism evidence="16 17">
    <name type="scientific">Durusdinium trenchii</name>
    <dbReference type="NCBI Taxonomy" id="1381693"/>
    <lineage>
        <taxon>Eukaryota</taxon>
        <taxon>Sar</taxon>
        <taxon>Alveolata</taxon>
        <taxon>Dinophyceae</taxon>
        <taxon>Suessiales</taxon>
        <taxon>Symbiodiniaceae</taxon>
        <taxon>Durusdinium</taxon>
    </lineage>
</organism>
<comment type="subcellular location">
    <subcellularLocation>
        <location evidence="1">Endosome membrane</location>
        <topology evidence="1">Multi-pass membrane protein</topology>
    </subcellularLocation>
</comment>
<evidence type="ECO:0000256" key="3">
    <source>
        <dbReference type="ARBA" id="ARBA00022603"/>
    </source>
</evidence>
<dbReference type="InterPro" id="IPR003137">
    <property type="entry name" value="PA_domain"/>
</dbReference>
<dbReference type="CDD" id="cd02440">
    <property type="entry name" value="AdoMet_MTases"/>
    <property type="match status" value="1"/>
</dbReference>
<feature type="domain" description="Methyltransferase type 11" evidence="14">
    <location>
        <begin position="91"/>
        <end position="191"/>
    </location>
</feature>
<dbReference type="Gene3D" id="3.40.50.150">
    <property type="entry name" value="Vaccinia Virus protein VP39"/>
    <property type="match status" value="1"/>
</dbReference>
<keyword evidence="10 12" id="KW-0472">Membrane</keyword>
<dbReference type="PANTHER" id="PTHR12174">
    <property type="entry name" value="SIGNAL PEPTIDE PEPTIDASE"/>
    <property type="match status" value="1"/>
</dbReference>
<keyword evidence="9 12" id="KW-1133">Transmembrane helix</keyword>
<keyword evidence="7" id="KW-0967">Endosome</keyword>
<keyword evidence="8" id="KW-0378">Hydrolase</keyword>
<reference evidence="16 17" key="1">
    <citation type="submission" date="2024-02" db="EMBL/GenBank/DDBJ databases">
        <authorList>
            <person name="Chen Y."/>
            <person name="Shah S."/>
            <person name="Dougan E. K."/>
            <person name="Thang M."/>
            <person name="Chan C."/>
        </authorList>
    </citation>
    <scope>NUCLEOTIDE SEQUENCE [LARGE SCALE GENOMIC DNA]</scope>
</reference>
<evidence type="ECO:0000259" key="14">
    <source>
        <dbReference type="Pfam" id="PF08241"/>
    </source>
</evidence>
<dbReference type="Gene3D" id="2.70.160.11">
    <property type="entry name" value="Hnrnp arginine n-methyltransferase1"/>
    <property type="match status" value="1"/>
</dbReference>
<protein>
    <submittedName>
        <fullName evidence="16">Uncharacterized protein</fullName>
    </submittedName>
</protein>
<keyword evidence="17" id="KW-1185">Reference proteome</keyword>
<feature type="transmembrane region" description="Helical" evidence="12">
    <location>
        <begin position="657"/>
        <end position="684"/>
    </location>
</feature>
<dbReference type="InterPro" id="IPR007369">
    <property type="entry name" value="Peptidase_A22B_SPP"/>
</dbReference>
<dbReference type="InterPro" id="IPR025799">
    <property type="entry name" value="Arg_MeTrfase"/>
</dbReference>
<evidence type="ECO:0000256" key="1">
    <source>
        <dbReference type="ARBA" id="ARBA00004337"/>
    </source>
</evidence>
<dbReference type="Proteomes" id="UP001642484">
    <property type="component" value="Unassembled WGS sequence"/>
</dbReference>
<feature type="transmembrane region" description="Helical" evidence="12">
    <location>
        <begin position="630"/>
        <end position="651"/>
    </location>
</feature>
<evidence type="ECO:0000256" key="2">
    <source>
        <dbReference type="ARBA" id="ARBA00006859"/>
    </source>
</evidence>
<dbReference type="SMART" id="SM00730">
    <property type="entry name" value="PSN"/>
    <property type="match status" value="1"/>
</dbReference>
<dbReference type="InterPro" id="IPR046450">
    <property type="entry name" value="PA_dom_sf"/>
</dbReference>
<evidence type="ECO:0000256" key="5">
    <source>
        <dbReference type="ARBA" id="ARBA00022691"/>
    </source>
</evidence>
<dbReference type="EMBL" id="CAXAMN010023550">
    <property type="protein sequence ID" value="CAK9078364.1"/>
    <property type="molecule type" value="Genomic_DNA"/>
</dbReference>
<evidence type="ECO:0000256" key="4">
    <source>
        <dbReference type="ARBA" id="ARBA00022679"/>
    </source>
</evidence>
<comment type="similarity">
    <text evidence="2">Belongs to the peptidase A22B family.</text>
</comment>
<dbReference type="InterPro" id="IPR029063">
    <property type="entry name" value="SAM-dependent_MTases_sf"/>
</dbReference>
<dbReference type="PROSITE" id="PS51678">
    <property type="entry name" value="SAM_MT_PRMT"/>
    <property type="match status" value="1"/>
</dbReference>
<keyword evidence="4 11" id="KW-0808">Transferase</keyword>
<dbReference type="InterPro" id="IPR055135">
    <property type="entry name" value="PRMT_dom"/>
</dbReference>
<feature type="transmembrane region" description="Helical" evidence="12">
    <location>
        <begin position="871"/>
        <end position="889"/>
    </location>
</feature>
<dbReference type="Gene3D" id="3.50.30.30">
    <property type="match status" value="1"/>
</dbReference>
<dbReference type="Pfam" id="PF04258">
    <property type="entry name" value="Peptidase_A22B"/>
    <property type="match status" value="1"/>
</dbReference>
<accession>A0ABP0PTU1</accession>
<dbReference type="Pfam" id="PF08241">
    <property type="entry name" value="Methyltransf_11"/>
    <property type="match status" value="1"/>
</dbReference>
<evidence type="ECO:0000313" key="16">
    <source>
        <dbReference type="EMBL" id="CAK9078364.1"/>
    </source>
</evidence>
<dbReference type="InterPro" id="IPR013216">
    <property type="entry name" value="Methyltransf_11"/>
</dbReference>
<dbReference type="SUPFAM" id="SSF53335">
    <property type="entry name" value="S-adenosyl-L-methionine-dependent methyltransferases"/>
    <property type="match status" value="1"/>
</dbReference>
<evidence type="ECO:0000259" key="13">
    <source>
        <dbReference type="Pfam" id="PF02225"/>
    </source>
</evidence>
<comment type="caution">
    <text evidence="16">The sequence shown here is derived from an EMBL/GenBank/DDBJ whole genome shotgun (WGS) entry which is preliminary data.</text>
</comment>
<feature type="domain" description="PA" evidence="13">
    <location>
        <begin position="482"/>
        <end position="558"/>
    </location>
</feature>